<comment type="caution">
    <text evidence="6">Lacks conserved residue(s) required for the propagation of feature annotation.</text>
</comment>
<dbReference type="Proteomes" id="UP000030944">
    <property type="component" value="Chromosome"/>
</dbReference>
<feature type="binding site" evidence="6">
    <location>
        <position position="44"/>
    </location>
    <ligand>
        <name>GTP</name>
        <dbReference type="ChEBI" id="CHEBI:37565"/>
    </ligand>
</feature>
<dbReference type="Proteomes" id="UP000241022">
    <property type="component" value="Unassembled WGS sequence"/>
</dbReference>
<evidence type="ECO:0000256" key="6">
    <source>
        <dbReference type="HAMAP-Rule" id="MF_00590"/>
    </source>
</evidence>
<keyword evidence="4 6" id="KW-0173">Coenzyme A biosynthesis</keyword>
<evidence type="ECO:0000313" key="7">
    <source>
        <dbReference type="EMBL" id="AJA92220.1"/>
    </source>
</evidence>
<dbReference type="KEGG" id="nbv:T478_0497"/>
<dbReference type="InterPro" id="IPR007164">
    <property type="entry name" value="GTP-dep_dephospho-CoA_kin"/>
</dbReference>
<sequence>MILPPNLRDELKIPLGKLIPNDSSEKESYIRKIYSEKVVITVGDATSELLLEMGLIPLLHIVDGQEKREKRSPPEIESISTELTIKNNPGEISTESFNLLKTIFDQKPPIRLLVDGEEDLLVLPVCLFAPENSVVMYGQPNEGLVIAEITDEVREKVQKIVNQMK</sequence>
<protein>
    <recommendedName>
        <fullName evidence="6">GTP-dependent dephospho-CoA kinase</fullName>
        <ecNumber evidence="6">2.7.1.237</ecNumber>
    </recommendedName>
    <alternativeName>
        <fullName evidence="6">Dephospho-coenzyme A kinase</fullName>
        <shortName evidence="6">DPCK</shortName>
    </alternativeName>
</protein>
<dbReference type="AlphaFoldDB" id="A0A0A7V6B3"/>
<keyword evidence="2 6" id="KW-0547">Nucleotide-binding</keyword>
<evidence type="ECO:0000256" key="4">
    <source>
        <dbReference type="ARBA" id="ARBA00022993"/>
    </source>
</evidence>
<dbReference type="HOGENOM" id="CLU_120795_1_0_2"/>
<dbReference type="PANTHER" id="PTHR40732:SF1">
    <property type="entry name" value="GTP-DEPENDENT DEPHOSPHO-COA KINASE"/>
    <property type="match status" value="1"/>
</dbReference>
<reference evidence="7 9" key="1">
    <citation type="journal article" date="2015" name="Proc. Natl. Acad. Sci. U.S.A.">
        <title>Genomic and proteomic characterization of "Candidatus Nitrosopelagicus brevis": An ammonia-oxidizing archaeon from the open ocean.</title>
        <authorList>
            <person name="Santoro A.E."/>
            <person name="Dupont C.L."/>
            <person name="Richter R.A."/>
            <person name="Craig M.T."/>
            <person name="Carini P."/>
            <person name="McIlvin M.R."/>
            <person name="Yang Y."/>
            <person name="Orsi W.D."/>
            <person name="Moran D.M."/>
            <person name="Saito M.A."/>
        </authorList>
    </citation>
    <scope>NUCLEOTIDE SEQUENCE [LARGE SCALE GENOMIC DNA]</scope>
    <source>
        <strain evidence="7">CN25</strain>
        <strain evidence="9">V2</strain>
    </source>
</reference>
<comment type="similarity">
    <text evidence="6">Belongs to the GTP-dependent DPCK family.</text>
</comment>
<keyword evidence="10" id="KW-1185">Reference proteome</keyword>
<evidence type="ECO:0000313" key="8">
    <source>
        <dbReference type="EMBL" id="PTL87769.1"/>
    </source>
</evidence>
<feature type="binding site" evidence="6">
    <location>
        <position position="118"/>
    </location>
    <ligand>
        <name>GTP</name>
        <dbReference type="ChEBI" id="CHEBI:37565"/>
    </ligand>
</feature>
<proteinExistence type="inferred from homology"/>
<keyword evidence="1 6" id="KW-0808">Transferase</keyword>
<dbReference type="STRING" id="1410606.T478_0497"/>
<evidence type="ECO:0000256" key="1">
    <source>
        <dbReference type="ARBA" id="ARBA00022679"/>
    </source>
</evidence>
<comment type="pathway">
    <text evidence="6">Cofactor biosynthesis; coenzyme A biosynthesis.</text>
</comment>
<name>A0A0A7V6B3_9ARCH</name>
<dbReference type="EC" id="2.7.1.237" evidence="6"/>
<evidence type="ECO:0000313" key="10">
    <source>
        <dbReference type="Proteomes" id="UP000241022"/>
    </source>
</evidence>
<dbReference type="OrthoDB" id="15447at2157"/>
<dbReference type="Pfam" id="PF04019">
    <property type="entry name" value="DUF359"/>
    <property type="match status" value="1"/>
</dbReference>
<dbReference type="GO" id="GO:0016301">
    <property type="term" value="F:kinase activity"/>
    <property type="evidence" value="ECO:0007669"/>
    <property type="project" value="UniProtKB-UniRule"/>
</dbReference>
<reference evidence="8" key="3">
    <citation type="submission" date="2016-05" db="EMBL/GenBank/DDBJ databases">
        <authorList>
            <person name="Lavstsen T."/>
            <person name="Jespersen J.S."/>
        </authorList>
    </citation>
    <scope>NUCLEOTIDE SEQUENCE [LARGE SCALE GENOMIC DNA]</scope>
    <source>
        <strain evidence="8">U25</strain>
    </source>
</reference>
<reference evidence="10" key="2">
    <citation type="submission" date="2016-05" db="EMBL/GenBank/DDBJ databases">
        <authorList>
            <person name="Dupont C."/>
            <person name="Santoro A."/>
        </authorList>
    </citation>
    <scope>NUCLEOTIDE SEQUENCE [LARGE SCALE GENOMIC DNA]</scope>
    <source>
        <strain evidence="10">U25</strain>
    </source>
</reference>
<dbReference type="EMBL" id="CP007026">
    <property type="protein sequence ID" value="AJA92220.1"/>
    <property type="molecule type" value="Genomic_DNA"/>
</dbReference>
<gene>
    <name evidence="8" type="ORF">A7X95_00310</name>
    <name evidence="7" type="ORF">T478_0497</name>
</gene>
<evidence type="ECO:0000256" key="2">
    <source>
        <dbReference type="ARBA" id="ARBA00022741"/>
    </source>
</evidence>
<dbReference type="GO" id="GO:0015937">
    <property type="term" value="P:coenzyme A biosynthetic process"/>
    <property type="evidence" value="ECO:0007669"/>
    <property type="project" value="UniProtKB-UniRule"/>
</dbReference>
<evidence type="ECO:0000256" key="5">
    <source>
        <dbReference type="ARBA" id="ARBA00023134"/>
    </source>
</evidence>
<dbReference type="UniPathway" id="UPA00241"/>
<dbReference type="RefSeq" id="WP_048104902.1">
    <property type="nucleotide sequence ID" value="NZ_CP007026.1"/>
</dbReference>
<feature type="binding site" evidence="6">
    <location>
        <position position="63"/>
    </location>
    <ligand>
        <name>GTP</name>
        <dbReference type="ChEBI" id="CHEBI:37565"/>
    </ligand>
</feature>
<dbReference type="GeneID" id="24816390"/>
<comment type="function">
    <text evidence="6">Catalyzes the GTP-dependent phosphorylation of the 3'-hydroxyl group of dephosphocoenzyme A to form coenzyme A (CoA).</text>
</comment>
<accession>A0A0A7V6B3</accession>
<keyword evidence="5 6" id="KW-0342">GTP-binding</keyword>
<dbReference type="PANTHER" id="PTHR40732">
    <property type="entry name" value="UPF0218 PROTEIN TK1697"/>
    <property type="match status" value="1"/>
</dbReference>
<dbReference type="PIRSF" id="PIRSF006533">
    <property type="entry name" value="UCP006533"/>
    <property type="match status" value="1"/>
</dbReference>
<reference evidence="8 10" key="4">
    <citation type="submission" date="2018-04" db="EMBL/GenBank/DDBJ databases">
        <title>Transcriptomics of ammonia oxidizing archaea.</title>
        <authorList>
            <person name="Carini P."/>
        </authorList>
    </citation>
    <scope>NUCLEOTIDE SEQUENCE [LARGE SCALE GENOMIC DNA]</scope>
    <source>
        <strain evidence="8 10">U25</strain>
    </source>
</reference>
<evidence type="ECO:0000313" key="9">
    <source>
        <dbReference type="Proteomes" id="UP000030944"/>
    </source>
</evidence>
<dbReference type="EMBL" id="LXWN01000001">
    <property type="protein sequence ID" value="PTL87769.1"/>
    <property type="molecule type" value="Genomic_DNA"/>
</dbReference>
<organism evidence="7 9">
    <name type="scientific">Candidatus Nitrosopelagicus brevis</name>
    <dbReference type="NCBI Taxonomy" id="1410606"/>
    <lineage>
        <taxon>Archaea</taxon>
        <taxon>Nitrososphaerota</taxon>
    </lineage>
</organism>
<comment type="catalytic activity">
    <reaction evidence="6">
        <text>3'-dephospho-CoA + GTP = GDP + CoA + H(+)</text>
        <dbReference type="Rhea" id="RHEA:61156"/>
        <dbReference type="ChEBI" id="CHEBI:15378"/>
        <dbReference type="ChEBI" id="CHEBI:37565"/>
        <dbReference type="ChEBI" id="CHEBI:57287"/>
        <dbReference type="ChEBI" id="CHEBI:57328"/>
        <dbReference type="ChEBI" id="CHEBI:58189"/>
        <dbReference type="EC" id="2.7.1.237"/>
    </reaction>
</comment>
<dbReference type="HAMAP" id="MF_00590">
    <property type="entry name" value="Dephospho_CoA_kinase_GTP_dep"/>
    <property type="match status" value="1"/>
</dbReference>
<keyword evidence="3 6" id="KW-0418">Kinase</keyword>
<evidence type="ECO:0000256" key="3">
    <source>
        <dbReference type="ARBA" id="ARBA00022777"/>
    </source>
</evidence>
<dbReference type="GO" id="GO:0005525">
    <property type="term" value="F:GTP binding"/>
    <property type="evidence" value="ECO:0007669"/>
    <property type="project" value="UniProtKB-UniRule"/>
</dbReference>